<keyword evidence="3" id="KW-1185">Reference proteome</keyword>
<feature type="compositionally biased region" description="Low complexity" evidence="1">
    <location>
        <begin position="313"/>
        <end position="341"/>
    </location>
</feature>
<dbReference type="Proteomes" id="UP001303473">
    <property type="component" value="Unassembled WGS sequence"/>
</dbReference>
<feature type="compositionally biased region" description="Basic and acidic residues" evidence="1">
    <location>
        <begin position="350"/>
        <end position="359"/>
    </location>
</feature>
<name>A0AAN6N510_9PEZI</name>
<feature type="region of interest" description="Disordered" evidence="1">
    <location>
        <begin position="1"/>
        <end position="42"/>
    </location>
</feature>
<feature type="region of interest" description="Disordered" evidence="1">
    <location>
        <begin position="306"/>
        <end position="406"/>
    </location>
</feature>
<dbReference type="AlphaFoldDB" id="A0AAN6N510"/>
<feature type="compositionally biased region" description="Acidic residues" evidence="1">
    <location>
        <begin position="374"/>
        <end position="406"/>
    </location>
</feature>
<evidence type="ECO:0000313" key="2">
    <source>
        <dbReference type="EMBL" id="KAK3937542.1"/>
    </source>
</evidence>
<proteinExistence type="predicted"/>
<comment type="caution">
    <text evidence="2">The sequence shown here is derived from an EMBL/GenBank/DDBJ whole genome shotgun (WGS) entry which is preliminary data.</text>
</comment>
<protein>
    <recommendedName>
        <fullName evidence="4">Gag-like protein</fullName>
    </recommendedName>
</protein>
<feature type="non-terminal residue" evidence="2">
    <location>
        <position position="406"/>
    </location>
</feature>
<accession>A0AAN6N510</accession>
<feature type="non-terminal residue" evidence="2">
    <location>
        <position position="1"/>
    </location>
</feature>
<evidence type="ECO:0000313" key="3">
    <source>
        <dbReference type="Proteomes" id="UP001303473"/>
    </source>
</evidence>
<feature type="compositionally biased region" description="Low complexity" evidence="1">
    <location>
        <begin position="360"/>
        <end position="373"/>
    </location>
</feature>
<sequence>ATTTTYATVATAPAPATTRPASPTGAPQARVSAGTKEKLQPLPARPDDRIFIRVDAERAGIDKFTIRQFLVSNIGISLQDVPKCQPIKTGFAITPATLEVGKKLLESASTIMEKLGATGVEKATHWHTYIVAGCPRQVRVLDPESGHLTLQDSIQLVGEEVIAQTGQKPINIHMGKKSHTHSPNITYIVSLTAPTERSWRLFGSSAMAKLVTKKTRITKCNPGCLGFHNARDCARKKRCVECGQQEHLGECSRPTQCANCLGPYRGDHEDCPAGPIKDGIDLRPRTAKERERIRKVCLKEFKAKNPSFSNTRAPAPATTSTSEQEESPTTTNATAPTNPSTPQNPPPAKGQDKPDHPADSETISDSIVVSSSSEEAEDDADEGEEMEEEEGEAEDKDEEMQDVSDG</sequence>
<gene>
    <name evidence="2" type="ORF">QBC46DRAFT_415923</name>
</gene>
<organism evidence="2 3">
    <name type="scientific">Diplogelasinospora grovesii</name>
    <dbReference type="NCBI Taxonomy" id="303347"/>
    <lineage>
        <taxon>Eukaryota</taxon>
        <taxon>Fungi</taxon>
        <taxon>Dikarya</taxon>
        <taxon>Ascomycota</taxon>
        <taxon>Pezizomycotina</taxon>
        <taxon>Sordariomycetes</taxon>
        <taxon>Sordariomycetidae</taxon>
        <taxon>Sordariales</taxon>
        <taxon>Diplogelasinosporaceae</taxon>
        <taxon>Diplogelasinospora</taxon>
    </lineage>
</organism>
<evidence type="ECO:0000256" key="1">
    <source>
        <dbReference type="SAM" id="MobiDB-lite"/>
    </source>
</evidence>
<feature type="compositionally biased region" description="Low complexity" evidence="1">
    <location>
        <begin position="1"/>
        <end position="27"/>
    </location>
</feature>
<reference evidence="3" key="1">
    <citation type="journal article" date="2023" name="Mol. Phylogenet. Evol.">
        <title>Genome-scale phylogeny and comparative genomics of the fungal order Sordariales.</title>
        <authorList>
            <person name="Hensen N."/>
            <person name="Bonometti L."/>
            <person name="Westerberg I."/>
            <person name="Brannstrom I.O."/>
            <person name="Guillou S."/>
            <person name="Cros-Aarteil S."/>
            <person name="Calhoun S."/>
            <person name="Haridas S."/>
            <person name="Kuo A."/>
            <person name="Mondo S."/>
            <person name="Pangilinan J."/>
            <person name="Riley R."/>
            <person name="LaButti K."/>
            <person name="Andreopoulos B."/>
            <person name="Lipzen A."/>
            <person name="Chen C."/>
            <person name="Yan M."/>
            <person name="Daum C."/>
            <person name="Ng V."/>
            <person name="Clum A."/>
            <person name="Steindorff A."/>
            <person name="Ohm R.A."/>
            <person name="Martin F."/>
            <person name="Silar P."/>
            <person name="Natvig D.O."/>
            <person name="Lalanne C."/>
            <person name="Gautier V."/>
            <person name="Ament-Velasquez S.L."/>
            <person name="Kruys A."/>
            <person name="Hutchinson M.I."/>
            <person name="Powell A.J."/>
            <person name="Barry K."/>
            <person name="Miller A.N."/>
            <person name="Grigoriev I.V."/>
            <person name="Debuchy R."/>
            <person name="Gladieux P."/>
            <person name="Hiltunen Thoren M."/>
            <person name="Johannesson H."/>
        </authorList>
    </citation>
    <scope>NUCLEOTIDE SEQUENCE [LARGE SCALE GENOMIC DNA]</scope>
    <source>
        <strain evidence="3">CBS 340.73</strain>
    </source>
</reference>
<evidence type="ECO:0008006" key="4">
    <source>
        <dbReference type="Google" id="ProtNLM"/>
    </source>
</evidence>
<dbReference type="EMBL" id="MU853851">
    <property type="protein sequence ID" value="KAK3937542.1"/>
    <property type="molecule type" value="Genomic_DNA"/>
</dbReference>